<dbReference type="Gene3D" id="3.30.160.60">
    <property type="entry name" value="Classic Zinc Finger"/>
    <property type="match status" value="6"/>
</dbReference>
<evidence type="ECO:0000256" key="4">
    <source>
        <dbReference type="ARBA" id="ARBA00022771"/>
    </source>
</evidence>
<feature type="binding site" evidence="9">
    <location>
        <position position="51"/>
    </location>
    <ligand>
        <name>Zn(2+)</name>
        <dbReference type="ChEBI" id="CHEBI:29105"/>
    </ligand>
</feature>
<dbReference type="GeneID" id="113397730"/>
<feature type="domain" description="C2H2-type" evidence="10">
    <location>
        <begin position="194"/>
        <end position="221"/>
    </location>
</feature>
<keyword evidence="7" id="KW-0539">Nucleus</keyword>
<dbReference type="Proteomes" id="UP001652626">
    <property type="component" value="Chromosome 18"/>
</dbReference>
<keyword evidence="12" id="KW-1185">Reference proteome</keyword>
<dbReference type="GO" id="GO:0005634">
    <property type="term" value="C:nucleus"/>
    <property type="evidence" value="ECO:0007669"/>
    <property type="project" value="UniProtKB-SubCell"/>
</dbReference>
<dbReference type="AlphaFoldDB" id="A0A8B8I4H7"/>
<dbReference type="Pfam" id="PF13894">
    <property type="entry name" value="zf-C2H2_4"/>
    <property type="match status" value="1"/>
</dbReference>
<gene>
    <name evidence="13" type="primary">LOC113397730</name>
</gene>
<dbReference type="SUPFAM" id="SSF57667">
    <property type="entry name" value="beta-beta-alpha zinc fingers"/>
    <property type="match status" value="4"/>
</dbReference>
<feature type="binding site" evidence="9">
    <location>
        <position position="9"/>
    </location>
    <ligand>
        <name>Zn(2+)</name>
        <dbReference type="ChEBI" id="CHEBI:29105"/>
    </ligand>
</feature>
<dbReference type="InterPro" id="IPR036236">
    <property type="entry name" value="Znf_C2H2_sf"/>
</dbReference>
<evidence type="ECO:0000256" key="3">
    <source>
        <dbReference type="ARBA" id="ARBA00022737"/>
    </source>
</evidence>
<keyword evidence="3" id="KW-0677">Repeat</keyword>
<feature type="domain" description="ZAD" evidence="11">
    <location>
        <begin position="4"/>
        <end position="78"/>
    </location>
</feature>
<evidence type="ECO:0000256" key="1">
    <source>
        <dbReference type="ARBA" id="ARBA00004123"/>
    </source>
</evidence>
<feature type="domain" description="C2H2-type" evidence="10">
    <location>
        <begin position="166"/>
        <end position="193"/>
    </location>
</feature>
<evidence type="ECO:0000313" key="13">
    <source>
        <dbReference type="RefSeq" id="XP_026491974.2"/>
    </source>
</evidence>
<feature type="domain" description="C2H2-type" evidence="10">
    <location>
        <begin position="138"/>
        <end position="165"/>
    </location>
</feature>
<feature type="domain" description="C2H2-type" evidence="10">
    <location>
        <begin position="222"/>
        <end position="249"/>
    </location>
</feature>
<accession>A0A8B8I4H7</accession>
<dbReference type="GO" id="GO:0003677">
    <property type="term" value="F:DNA binding"/>
    <property type="evidence" value="ECO:0007669"/>
    <property type="project" value="UniProtKB-KW"/>
</dbReference>
<feature type="domain" description="C2H2-type" evidence="10">
    <location>
        <begin position="307"/>
        <end position="334"/>
    </location>
</feature>
<dbReference type="InterPro" id="IPR013087">
    <property type="entry name" value="Znf_C2H2_type"/>
</dbReference>
<evidence type="ECO:0000256" key="6">
    <source>
        <dbReference type="ARBA" id="ARBA00023125"/>
    </source>
</evidence>
<dbReference type="SMART" id="SM00868">
    <property type="entry name" value="zf-AD"/>
    <property type="match status" value="2"/>
</dbReference>
<dbReference type="SMART" id="SM00355">
    <property type="entry name" value="ZnF_C2H2"/>
    <property type="match status" value="7"/>
</dbReference>
<dbReference type="PANTHER" id="PTHR16515">
    <property type="entry name" value="PR DOMAIN ZINC FINGER PROTEIN"/>
    <property type="match status" value="1"/>
</dbReference>
<dbReference type="GO" id="GO:0008270">
    <property type="term" value="F:zinc ion binding"/>
    <property type="evidence" value="ECO:0007669"/>
    <property type="project" value="UniProtKB-UniRule"/>
</dbReference>
<evidence type="ECO:0000256" key="5">
    <source>
        <dbReference type="ARBA" id="ARBA00022833"/>
    </source>
</evidence>
<dbReference type="Pfam" id="PF07776">
    <property type="entry name" value="zf-AD"/>
    <property type="match status" value="1"/>
</dbReference>
<evidence type="ECO:0000259" key="11">
    <source>
        <dbReference type="PROSITE" id="PS51915"/>
    </source>
</evidence>
<dbReference type="InterPro" id="IPR050331">
    <property type="entry name" value="Zinc_finger"/>
</dbReference>
<feature type="binding site" evidence="9">
    <location>
        <position position="6"/>
    </location>
    <ligand>
        <name>Zn(2+)</name>
        <dbReference type="ChEBI" id="CHEBI:29105"/>
    </ligand>
</feature>
<comment type="subcellular location">
    <subcellularLocation>
        <location evidence="1">Nucleus</location>
    </subcellularLocation>
</comment>
<evidence type="ECO:0000256" key="7">
    <source>
        <dbReference type="ARBA" id="ARBA00023242"/>
    </source>
</evidence>
<dbReference type="InterPro" id="IPR012934">
    <property type="entry name" value="Znf_AD"/>
</dbReference>
<keyword evidence="6" id="KW-0238">DNA-binding</keyword>
<reference evidence="13" key="1">
    <citation type="submission" date="2025-08" db="UniProtKB">
        <authorList>
            <consortium name="RefSeq"/>
        </authorList>
    </citation>
    <scope>IDENTIFICATION</scope>
    <source>
        <tissue evidence="13">Whole body</tissue>
    </source>
</reference>
<feature type="binding site" evidence="9">
    <location>
        <position position="54"/>
    </location>
    <ligand>
        <name>Zn(2+)</name>
        <dbReference type="ChEBI" id="CHEBI:29105"/>
    </ligand>
</feature>
<dbReference type="OrthoDB" id="9411774at2759"/>
<dbReference type="GO" id="GO:0000122">
    <property type="term" value="P:negative regulation of transcription by RNA polymerase II"/>
    <property type="evidence" value="ECO:0007669"/>
    <property type="project" value="UniProtKB-ARBA"/>
</dbReference>
<feature type="domain" description="C2H2-type" evidence="10">
    <location>
        <begin position="278"/>
        <end position="306"/>
    </location>
</feature>
<dbReference type="Gene3D" id="3.40.1800.20">
    <property type="match status" value="1"/>
</dbReference>
<evidence type="ECO:0000313" key="12">
    <source>
        <dbReference type="Proteomes" id="UP001652626"/>
    </source>
</evidence>
<dbReference type="PANTHER" id="PTHR16515:SF49">
    <property type="entry name" value="GASTRULA ZINC FINGER PROTEIN XLCGF49.1-LIKE-RELATED"/>
    <property type="match status" value="1"/>
</dbReference>
<dbReference type="PROSITE" id="PS50157">
    <property type="entry name" value="ZINC_FINGER_C2H2_2"/>
    <property type="match status" value="7"/>
</dbReference>
<dbReference type="PROSITE" id="PS00028">
    <property type="entry name" value="ZINC_FINGER_C2H2_1"/>
    <property type="match status" value="7"/>
</dbReference>
<name>A0A8B8I4H7_VANTA</name>
<dbReference type="OMA" id="DQICRIC"/>
<keyword evidence="4 8" id="KW-0863">Zinc-finger</keyword>
<keyword evidence="2 9" id="KW-0479">Metal-binding</keyword>
<evidence type="ECO:0000259" key="10">
    <source>
        <dbReference type="PROSITE" id="PS50157"/>
    </source>
</evidence>
<sequence length="336" mass="38359">MTDNKCRVCLENTNVLINIFKNTDSGMISTNIMCITEIQIHPNDGLPNSICKRCNTNLQKCIDFRRLCEKSDKKLRSALMNSTNDKQTNAEYEPTSKECSTLYVNNENCKESKKAVISKTETSASNNLSISNKVSQKQQCCTCGKIMSSSFRLKTHLATHTDVKPYACVYCNKKFSLVQNLNVHLRIHTGEKPFSCAVCGKSFAQSSGLTTHKRKHTGQTPYNCVLCPRSFRTVGHLQYHVRRHTGEKKFECDMCSRAFITRSDLKQHIMTHSGEKLHVCCNCGMKFSRASNLKRHVKYSHNEDKSYKCTQCPSKFMCKNELQKHEKKHKSDLKIN</sequence>
<organism evidence="12 13">
    <name type="scientific">Vanessa tameamea</name>
    <name type="common">Kamehameha butterfly</name>
    <dbReference type="NCBI Taxonomy" id="334116"/>
    <lineage>
        <taxon>Eukaryota</taxon>
        <taxon>Metazoa</taxon>
        <taxon>Ecdysozoa</taxon>
        <taxon>Arthropoda</taxon>
        <taxon>Hexapoda</taxon>
        <taxon>Insecta</taxon>
        <taxon>Pterygota</taxon>
        <taxon>Neoptera</taxon>
        <taxon>Endopterygota</taxon>
        <taxon>Lepidoptera</taxon>
        <taxon>Glossata</taxon>
        <taxon>Ditrysia</taxon>
        <taxon>Papilionoidea</taxon>
        <taxon>Nymphalidae</taxon>
        <taxon>Nymphalinae</taxon>
        <taxon>Vanessa</taxon>
    </lineage>
</organism>
<dbReference type="RefSeq" id="XP_026491974.2">
    <property type="nucleotide sequence ID" value="XM_026636189.2"/>
</dbReference>
<keyword evidence="5 9" id="KW-0862">Zinc</keyword>
<dbReference type="SUPFAM" id="SSF57716">
    <property type="entry name" value="Glucocorticoid receptor-like (DNA-binding domain)"/>
    <property type="match status" value="1"/>
</dbReference>
<dbReference type="PROSITE" id="PS51915">
    <property type="entry name" value="ZAD"/>
    <property type="match status" value="1"/>
</dbReference>
<evidence type="ECO:0000256" key="2">
    <source>
        <dbReference type="ARBA" id="ARBA00022723"/>
    </source>
</evidence>
<protein>
    <submittedName>
        <fullName evidence="13">Gastrula zinc finger protein XlCGF17.1-like</fullName>
    </submittedName>
</protein>
<evidence type="ECO:0000256" key="8">
    <source>
        <dbReference type="PROSITE-ProRule" id="PRU00042"/>
    </source>
</evidence>
<feature type="domain" description="C2H2-type" evidence="10">
    <location>
        <begin position="250"/>
        <end position="277"/>
    </location>
</feature>
<evidence type="ECO:0000256" key="9">
    <source>
        <dbReference type="PROSITE-ProRule" id="PRU01263"/>
    </source>
</evidence>
<dbReference type="Pfam" id="PF00096">
    <property type="entry name" value="zf-C2H2"/>
    <property type="match status" value="4"/>
</dbReference>
<proteinExistence type="predicted"/>